<dbReference type="AlphaFoldDB" id="A0A7G1KE27"/>
<dbReference type="PANTHER" id="PTHR43130">
    <property type="entry name" value="ARAC-FAMILY TRANSCRIPTIONAL REGULATOR"/>
    <property type="match status" value="1"/>
</dbReference>
<evidence type="ECO:0000256" key="2">
    <source>
        <dbReference type="ARBA" id="ARBA00023163"/>
    </source>
</evidence>
<feature type="domain" description="HTH araC/xylS-type" evidence="3">
    <location>
        <begin position="233"/>
        <end position="331"/>
    </location>
</feature>
<sequence length="344" mass="36868">MSVASDMFGTVCDMDVAVFVVDGVADFGLAAVVEVFRTANLLLDELDTAPDPWRVRTVSPGTGVRSGHGNLVPTTPLSELPADIGTIVVPALELYDAEGVIGLVTAARNDVVLERISAAQQRGAHVAAACTGTFFLAESGVLDGGSATTSWWLGPAFRRRYPQVELEEGRVLCRSGTITTAGAALSHLDLALAMVAAQSPALAELVARFFLVGDRRTQVALPEFVARGNSLVAAYERWVRDHIADQFQISDAAHSLGVTVRSLQRATRAEIGMSPRDFANEIRLERATYLLRNTTLTVDAVAARVGYLNAGTLRSLFRRRRHRSLAEVRASPLSWEGALVGTGQ</sequence>
<dbReference type="InterPro" id="IPR002818">
    <property type="entry name" value="DJ-1/PfpI"/>
</dbReference>
<gene>
    <name evidence="4" type="ORF">NWFMUON74_09030</name>
</gene>
<keyword evidence="1" id="KW-0805">Transcription regulation</keyword>
<dbReference type="KEGG" id="nwl:NWFMUON74_09030"/>
<evidence type="ECO:0000313" key="5">
    <source>
        <dbReference type="Proteomes" id="UP000516173"/>
    </source>
</evidence>
<dbReference type="Pfam" id="PF12833">
    <property type="entry name" value="HTH_18"/>
    <property type="match status" value="1"/>
</dbReference>
<accession>A0A7G1KE27</accession>
<name>A0A7G1KE27_9NOCA</name>
<dbReference type="InterPro" id="IPR052158">
    <property type="entry name" value="INH-QAR"/>
</dbReference>
<keyword evidence="2" id="KW-0804">Transcription</keyword>
<dbReference type="InterPro" id="IPR018060">
    <property type="entry name" value="HTH_AraC"/>
</dbReference>
<dbReference type="GO" id="GO:0003700">
    <property type="term" value="F:DNA-binding transcription factor activity"/>
    <property type="evidence" value="ECO:0007669"/>
    <property type="project" value="InterPro"/>
</dbReference>
<dbReference type="InterPro" id="IPR029062">
    <property type="entry name" value="Class_I_gatase-like"/>
</dbReference>
<proteinExistence type="predicted"/>
<reference evidence="4 5" key="1">
    <citation type="submission" date="2020-08" db="EMBL/GenBank/DDBJ databases">
        <title>Genome Sequencing of Nocardia wallacei strain FMUON74 and assembly.</title>
        <authorList>
            <person name="Toyokawa M."/>
            <person name="Uesaka K."/>
        </authorList>
    </citation>
    <scope>NUCLEOTIDE SEQUENCE [LARGE SCALE GENOMIC DNA]</scope>
    <source>
        <strain evidence="4 5">FMUON74</strain>
    </source>
</reference>
<evidence type="ECO:0000313" key="4">
    <source>
        <dbReference type="EMBL" id="BCK53131.1"/>
    </source>
</evidence>
<dbReference type="SUPFAM" id="SSF52317">
    <property type="entry name" value="Class I glutamine amidotransferase-like"/>
    <property type="match status" value="1"/>
</dbReference>
<dbReference type="SUPFAM" id="SSF46689">
    <property type="entry name" value="Homeodomain-like"/>
    <property type="match status" value="1"/>
</dbReference>
<dbReference type="GO" id="GO:0043565">
    <property type="term" value="F:sequence-specific DNA binding"/>
    <property type="evidence" value="ECO:0007669"/>
    <property type="project" value="InterPro"/>
</dbReference>
<dbReference type="PANTHER" id="PTHR43130:SF3">
    <property type="entry name" value="HTH-TYPE TRANSCRIPTIONAL REGULATOR RV1931C"/>
    <property type="match status" value="1"/>
</dbReference>
<dbReference type="InterPro" id="IPR009057">
    <property type="entry name" value="Homeodomain-like_sf"/>
</dbReference>
<dbReference type="Proteomes" id="UP000516173">
    <property type="component" value="Chromosome"/>
</dbReference>
<dbReference type="Gene3D" id="1.10.10.60">
    <property type="entry name" value="Homeodomain-like"/>
    <property type="match status" value="1"/>
</dbReference>
<dbReference type="Gene3D" id="3.40.50.880">
    <property type="match status" value="1"/>
</dbReference>
<organism evidence="4 5">
    <name type="scientific">Nocardia wallacei</name>
    <dbReference type="NCBI Taxonomy" id="480035"/>
    <lineage>
        <taxon>Bacteria</taxon>
        <taxon>Bacillati</taxon>
        <taxon>Actinomycetota</taxon>
        <taxon>Actinomycetes</taxon>
        <taxon>Mycobacteriales</taxon>
        <taxon>Nocardiaceae</taxon>
        <taxon>Nocardia</taxon>
    </lineage>
</organism>
<evidence type="ECO:0000256" key="1">
    <source>
        <dbReference type="ARBA" id="ARBA00023015"/>
    </source>
</evidence>
<keyword evidence="5" id="KW-1185">Reference proteome</keyword>
<dbReference type="SMART" id="SM00342">
    <property type="entry name" value="HTH_ARAC"/>
    <property type="match status" value="1"/>
</dbReference>
<dbReference type="Pfam" id="PF01965">
    <property type="entry name" value="DJ-1_PfpI"/>
    <property type="match status" value="1"/>
</dbReference>
<protein>
    <recommendedName>
        <fullName evidence="3">HTH araC/xylS-type domain-containing protein</fullName>
    </recommendedName>
</protein>
<dbReference type="PROSITE" id="PS01124">
    <property type="entry name" value="HTH_ARAC_FAMILY_2"/>
    <property type="match status" value="1"/>
</dbReference>
<evidence type="ECO:0000259" key="3">
    <source>
        <dbReference type="PROSITE" id="PS01124"/>
    </source>
</evidence>
<dbReference type="EMBL" id="AP023396">
    <property type="protein sequence ID" value="BCK53131.1"/>
    <property type="molecule type" value="Genomic_DNA"/>
</dbReference>